<keyword evidence="1" id="KW-0689">Ribosomal protein</keyword>
<protein>
    <submittedName>
        <fullName evidence="1">60S ribosomal protein L9</fullName>
    </submittedName>
</protein>
<dbReference type="GO" id="GO:0005840">
    <property type="term" value="C:ribosome"/>
    <property type="evidence" value="ECO:0007669"/>
    <property type="project" value="UniProtKB-KW"/>
</dbReference>
<proteinExistence type="predicted"/>
<reference evidence="1 2" key="1">
    <citation type="submission" date="2023-10" db="EMBL/GenBank/DDBJ databases">
        <title>Chromosome-scale genome assembly provides insights into flower coloration mechanisms of Canna indica.</title>
        <authorList>
            <person name="Li C."/>
        </authorList>
    </citation>
    <scope>NUCLEOTIDE SEQUENCE [LARGE SCALE GENOMIC DNA]</scope>
    <source>
        <tissue evidence="1">Flower</tissue>
    </source>
</reference>
<dbReference type="SUPFAM" id="SSF56053">
    <property type="entry name" value="Ribosomal protein L6"/>
    <property type="match status" value="1"/>
</dbReference>
<dbReference type="Proteomes" id="UP001327560">
    <property type="component" value="Chromosome 9"/>
</dbReference>
<accession>A0AAQ3L8E1</accession>
<dbReference type="GO" id="GO:0006412">
    <property type="term" value="P:translation"/>
    <property type="evidence" value="ECO:0007669"/>
    <property type="project" value="InterPro"/>
</dbReference>
<keyword evidence="2" id="KW-1185">Reference proteome</keyword>
<evidence type="ECO:0000313" key="1">
    <source>
        <dbReference type="EMBL" id="WOL18977.1"/>
    </source>
</evidence>
<keyword evidence="1" id="KW-0687">Ribonucleoprotein</keyword>
<evidence type="ECO:0000313" key="2">
    <source>
        <dbReference type="Proteomes" id="UP001327560"/>
    </source>
</evidence>
<name>A0AAQ3L8E1_9LILI</name>
<dbReference type="EMBL" id="CP136898">
    <property type="protein sequence ID" value="WOL18977.1"/>
    <property type="molecule type" value="Genomic_DNA"/>
</dbReference>
<dbReference type="GO" id="GO:0019843">
    <property type="term" value="F:rRNA binding"/>
    <property type="evidence" value="ECO:0007669"/>
    <property type="project" value="InterPro"/>
</dbReference>
<sequence length="124" mass="14410">MVQSSAFPSRCNHFSHLVARPKTGEGIYKGAVQMQLARIEMLDYRRKRLEMEPLKWNVISSWDHDLDSLEFRKVEDELNLDENDIELISWSASLIKKCHVKNKGIKKFLDGIDVNEKGTISYEV</sequence>
<organism evidence="1 2">
    <name type="scientific">Canna indica</name>
    <name type="common">Indian-shot</name>
    <dbReference type="NCBI Taxonomy" id="4628"/>
    <lineage>
        <taxon>Eukaryota</taxon>
        <taxon>Viridiplantae</taxon>
        <taxon>Streptophyta</taxon>
        <taxon>Embryophyta</taxon>
        <taxon>Tracheophyta</taxon>
        <taxon>Spermatophyta</taxon>
        <taxon>Magnoliopsida</taxon>
        <taxon>Liliopsida</taxon>
        <taxon>Zingiberales</taxon>
        <taxon>Cannaceae</taxon>
        <taxon>Canna</taxon>
    </lineage>
</organism>
<gene>
    <name evidence="1" type="ORF">Cni_G27774</name>
</gene>
<dbReference type="GO" id="GO:0003735">
    <property type="term" value="F:structural constituent of ribosome"/>
    <property type="evidence" value="ECO:0007669"/>
    <property type="project" value="InterPro"/>
</dbReference>
<dbReference type="AlphaFoldDB" id="A0AAQ3L8E1"/>
<dbReference type="Gene3D" id="3.90.930.12">
    <property type="entry name" value="Ribosomal protein L6, alpha-beta domain"/>
    <property type="match status" value="1"/>
</dbReference>
<dbReference type="InterPro" id="IPR036789">
    <property type="entry name" value="Ribosomal_uL6-like_a/b-dom_sf"/>
</dbReference>